<evidence type="ECO:0000256" key="1">
    <source>
        <dbReference type="SAM" id="MobiDB-lite"/>
    </source>
</evidence>
<dbReference type="InterPro" id="IPR011989">
    <property type="entry name" value="ARM-like"/>
</dbReference>
<evidence type="ECO:0000313" key="3">
    <source>
        <dbReference type="EMBL" id="CAE2227608.1"/>
    </source>
</evidence>
<feature type="compositionally biased region" description="Pro residues" evidence="1">
    <location>
        <begin position="43"/>
        <end position="57"/>
    </location>
</feature>
<sequence>MDNIMNQMGGGMGNGMFGGGNPFAGGMPNFGGMGNGLFGNPAAPAPATNPAPAPTPSQPKKGHEALTIKVLPVNTKQSTLYSSSSSVSKIFLKLKQLIVAADSSFLSEENIRILRELEKCLTNRVENPNFLLPSGCFRLIEKLRDLLPATEVFPVMDILRLLVLHPIAAEYFGNIGNDFMDSLIKDFILCENPPSGPAQWLSARVVCNLCGDEKAGKNMVHETRIDNLMEIVMSGFESSVKQMRHTAATISFNASLRCAGNSEVIMQLLSAVCHNLTSKELPDDVVFTLLMTLGRLVYKNQESVELADALGVNMESFMSSSSEKIKQAAKEVQLLLTTPAQ</sequence>
<dbReference type="EMBL" id="HBKP01016579">
    <property type="protein sequence ID" value="CAE2227608.1"/>
    <property type="molecule type" value="Transcribed_RNA"/>
</dbReference>
<gene>
    <name evidence="3" type="ORF">VSP0166_LOCUS11752</name>
</gene>
<accession>A0A7S4MKL8</accession>
<feature type="domain" description="PUL" evidence="2">
    <location>
        <begin position="69"/>
        <end position="335"/>
    </location>
</feature>
<evidence type="ECO:0000259" key="2">
    <source>
        <dbReference type="PROSITE" id="PS51396"/>
    </source>
</evidence>
<dbReference type="Pfam" id="PF08324">
    <property type="entry name" value="PUL"/>
    <property type="match status" value="1"/>
</dbReference>
<feature type="region of interest" description="Disordered" evidence="1">
    <location>
        <begin position="41"/>
        <end position="63"/>
    </location>
</feature>
<dbReference type="InterPro" id="IPR013535">
    <property type="entry name" value="PUL_dom"/>
</dbReference>
<name>A0A7S4MKL8_9EUKA</name>
<protein>
    <recommendedName>
        <fullName evidence="2">PUL domain-containing protein</fullName>
    </recommendedName>
</protein>
<reference evidence="3" key="1">
    <citation type="submission" date="2021-01" db="EMBL/GenBank/DDBJ databases">
        <authorList>
            <person name="Corre E."/>
            <person name="Pelletier E."/>
            <person name="Niang G."/>
            <person name="Scheremetjew M."/>
            <person name="Finn R."/>
            <person name="Kale V."/>
            <person name="Holt S."/>
            <person name="Cochrane G."/>
            <person name="Meng A."/>
            <person name="Brown T."/>
            <person name="Cohen L."/>
        </authorList>
    </citation>
    <scope>NUCLEOTIDE SEQUENCE</scope>
    <source>
        <strain evidence="3">DIVA3 518/3/11/1/6</strain>
    </source>
</reference>
<organism evidence="3">
    <name type="scientific">Vannella robusta</name>
    <dbReference type="NCBI Taxonomy" id="1487602"/>
    <lineage>
        <taxon>Eukaryota</taxon>
        <taxon>Amoebozoa</taxon>
        <taxon>Discosea</taxon>
        <taxon>Flabellinia</taxon>
        <taxon>Vannellidae</taxon>
        <taxon>Vannella</taxon>
    </lineage>
</organism>
<proteinExistence type="predicted"/>
<dbReference type="SUPFAM" id="SSF48371">
    <property type="entry name" value="ARM repeat"/>
    <property type="match status" value="1"/>
</dbReference>
<dbReference type="AlphaFoldDB" id="A0A7S4MKL8"/>
<dbReference type="Gene3D" id="1.25.10.10">
    <property type="entry name" value="Leucine-rich Repeat Variant"/>
    <property type="match status" value="1"/>
</dbReference>
<dbReference type="PROSITE" id="PS51396">
    <property type="entry name" value="PUL"/>
    <property type="match status" value="1"/>
</dbReference>
<dbReference type="InterPro" id="IPR016024">
    <property type="entry name" value="ARM-type_fold"/>
</dbReference>